<accession>A0A7W5BAY5</accession>
<dbReference type="Pfam" id="PF00528">
    <property type="entry name" value="BPD_transp_1"/>
    <property type="match status" value="1"/>
</dbReference>
<evidence type="ECO:0000259" key="8">
    <source>
        <dbReference type="PROSITE" id="PS50928"/>
    </source>
</evidence>
<dbReference type="Proteomes" id="UP000541535">
    <property type="component" value="Unassembled WGS sequence"/>
</dbReference>
<sequence>MNAPFVDPPIRPELEYPAALPWLVQLPGRQRDAAPPTAEARTEAEAAMANRAWLSGGAVRQWAGRQAWLRKGLLLLALALVWELGARWQNNDLMLPSFLQTAHAFAGGLASGELLAKVSVSLAALLKGYVAGVLAAFLLTALAVSTRFGRDLLETLVAMFNPLPAIALLPLAMLWLGLGQASLSFVLIHAVLWPLALATGSGFQSVPETLRMAGRNYGLRGLPFVVQILIPAAAPSILSGLKISWAFAWRTLIAAELIFGASAGQGGLGWYIFQNRNELYTDKVFAGLAAVILIGLLAENLVFATLERVTVRRWGMQR</sequence>
<organism evidence="9 10">
    <name type="scientific">Pseudoduganella violacea</name>
    <dbReference type="NCBI Taxonomy" id="1715466"/>
    <lineage>
        <taxon>Bacteria</taxon>
        <taxon>Pseudomonadati</taxon>
        <taxon>Pseudomonadota</taxon>
        <taxon>Betaproteobacteria</taxon>
        <taxon>Burkholderiales</taxon>
        <taxon>Oxalobacteraceae</taxon>
        <taxon>Telluria group</taxon>
        <taxon>Pseudoduganella</taxon>
    </lineage>
</organism>
<dbReference type="AlphaFoldDB" id="A0A7W5BAY5"/>
<feature type="transmembrane region" description="Helical" evidence="7">
    <location>
        <begin position="155"/>
        <end position="176"/>
    </location>
</feature>
<keyword evidence="5 7" id="KW-1133">Transmembrane helix</keyword>
<dbReference type="InterPro" id="IPR000515">
    <property type="entry name" value="MetI-like"/>
</dbReference>
<feature type="transmembrane region" description="Helical" evidence="7">
    <location>
        <begin position="253"/>
        <end position="273"/>
    </location>
</feature>
<evidence type="ECO:0000256" key="2">
    <source>
        <dbReference type="ARBA" id="ARBA00022448"/>
    </source>
</evidence>
<name>A0A7W5BAY5_9BURK</name>
<dbReference type="PANTHER" id="PTHR30151">
    <property type="entry name" value="ALKANE SULFONATE ABC TRANSPORTER-RELATED, MEMBRANE SUBUNIT"/>
    <property type="match status" value="1"/>
</dbReference>
<dbReference type="CDD" id="cd06261">
    <property type="entry name" value="TM_PBP2"/>
    <property type="match status" value="1"/>
</dbReference>
<evidence type="ECO:0000256" key="4">
    <source>
        <dbReference type="ARBA" id="ARBA00022692"/>
    </source>
</evidence>
<evidence type="ECO:0000256" key="7">
    <source>
        <dbReference type="RuleBase" id="RU363032"/>
    </source>
</evidence>
<feature type="transmembrane region" description="Helical" evidence="7">
    <location>
        <begin position="128"/>
        <end position="149"/>
    </location>
</feature>
<dbReference type="GO" id="GO:0005886">
    <property type="term" value="C:plasma membrane"/>
    <property type="evidence" value="ECO:0007669"/>
    <property type="project" value="UniProtKB-SubCell"/>
</dbReference>
<dbReference type="SUPFAM" id="SSF161098">
    <property type="entry name" value="MetI-like"/>
    <property type="match status" value="1"/>
</dbReference>
<dbReference type="EMBL" id="JACHXD010000007">
    <property type="protein sequence ID" value="MBB3119769.1"/>
    <property type="molecule type" value="Genomic_DNA"/>
</dbReference>
<keyword evidence="10" id="KW-1185">Reference proteome</keyword>
<dbReference type="Gene3D" id="1.10.3720.10">
    <property type="entry name" value="MetI-like"/>
    <property type="match status" value="1"/>
</dbReference>
<comment type="similarity">
    <text evidence="7">Belongs to the binding-protein-dependent transport system permease family.</text>
</comment>
<keyword evidence="3" id="KW-1003">Cell membrane</keyword>
<keyword evidence="6 7" id="KW-0472">Membrane</keyword>
<proteinExistence type="inferred from homology"/>
<dbReference type="PROSITE" id="PS50928">
    <property type="entry name" value="ABC_TM1"/>
    <property type="match status" value="1"/>
</dbReference>
<feature type="transmembrane region" description="Helical" evidence="7">
    <location>
        <begin position="183"/>
        <end position="204"/>
    </location>
</feature>
<feature type="transmembrane region" description="Helical" evidence="7">
    <location>
        <begin position="285"/>
        <end position="306"/>
    </location>
</feature>
<evidence type="ECO:0000313" key="10">
    <source>
        <dbReference type="Proteomes" id="UP000541535"/>
    </source>
</evidence>
<reference evidence="9 10" key="1">
    <citation type="submission" date="2020-08" db="EMBL/GenBank/DDBJ databases">
        <title>Genomic Encyclopedia of Type Strains, Phase III (KMG-III): the genomes of soil and plant-associated and newly described type strains.</title>
        <authorList>
            <person name="Whitman W."/>
        </authorList>
    </citation>
    <scope>NUCLEOTIDE SEQUENCE [LARGE SCALE GENOMIC DNA]</scope>
    <source>
        <strain evidence="9 10">CECT 8897</strain>
    </source>
</reference>
<evidence type="ECO:0000256" key="5">
    <source>
        <dbReference type="ARBA" id="ARBA00022989"/>
    </source>
</evidence>
<evidence type="ECO:0000313" key="9">
    <source>
        <dbReference type="EMBL" id="MBB3119769.1"/>
    </source>
</evidence>
<dbReference type="InterPro" id="IPR035906">
    <property type="entry name" value="MetI-like_sf"/>
</dbReference>
<feature type="domain" description="ABC transmembrane type-1" evidence="8">
    <location>
        <begin position="114"/>
        <end position="303"/>
    </location>
</feature>
<feature type="transmembrane region" description="Helical" evidence="7">
    <location>
        <begin position="224"/>
        <end position="241"/>
    </location>
</feature>
<dbReference type="PANTHER" id="PTHR30151:SF16">
    <property type="entry name" value="ABC TRANSPORTER PERMEASE PROTEIN"/>
    <property type="match status" value="1"/>
</dbReference>
<evidence type="ECO:0000256" key="6">
    <source>
        <dbReference type="ARBA" id="ARBA00023136"/>
    </source>
</evidence>
<gene>
    <name evidence="9" type="ORF">FHS03_002824</name>
</gene>
<comment type="caution">
    <text evidence="9">The sequence shown here is derived from an EMBL/GenBank/DDBJ whole genome shotgun (WGS) entry which is preliminary data.</text>
</comment>
<keyword evidence="4 7" id="KW-0812">Transmembrane</keyword>
<evidence type="ECO:0000256" key="1">
    <source>
        <dbReference type="ARBA" id="ARBA00004651"/>
    </source>
</evidence>
<comment type="subcellular location">
    <subcellularLocation>
        <location evidence="1 7">Cell membrane</location>
        <topology evidence="1 7">Multi-pass membrane protein</topology>
    </subcellularLocation>
</comment>
<keyword evidence="2 7" id="KW-0813">Transport</keyword>
<dbReference type="GO" id="GO:0055085">
    <property type="term" value="P:transmembrane transport"/>
    <property type="evidence" value="ECO:0007669"/>
    <property type="project" value="InterPro"/>
</dbReference>
<protein>
    <submittedName>
        <fullName evidence="9">NitT/TauT family transport system permease protein</fullName>
    </submittedName>
</protein>
<evidence type="ECO:0000256" key="3">
    <source>
        <dbReference type="ARBA" id="ARBA00022475"/>
    </source>
</evidence>